<gene>
    <name evidence="3" type="ORF">UZ20_WS6002000656</name>
</gene>
<dbReference type="EMBL" id="JYPD01000021">
    <property type="protein sequence ID" value="KXK08944.1"/>
    <property type="molecule type" value="Genomic_DNA"/>
</dbReference>
<evidence type="ECO:0008006" key="5">
    <source>
        <dbReference type="Google" id="ProtNLM"/>
    </source>
</evidence>
<reference evidence="3 4" key="1">
    <citation type="submission" date="2015-02" db="EMBL/GenBank/DDBJ databases">
        <title>Improved understanding of the partial-nitritation anammox process through 23 genomes representing the majority of the microbial community.</title>
        <authorList>
            <person name="Speth D.R."/>
            <person name="In T Zandt M."/>
            <person name="Guerrero Cruz S."/>
            <person name="Jetten M.S."/>
            <person name="Dutilh B.E."/>
        </authorList>
    </citation>
    <scope>NUCLEOTIDE SEQUENCE [LARGE SCALE GENOMIC DNA]</scope>
    <source>
        <strain evidence="3">OLB21</strain>
    </source>
</reference>
<keyword evidence="2" id="KW-0812">Transmembrane</keyword>
<comment type="caution">
    <text evidence="3">The sequence shown here is derived from an EMBL/GenBank/DDBJ whole genome shotgun (WGS) entry which is preliminary data.</text>
</comment>
<protein>
    <recommendedName>
        <fullName evidence="5">Pilus assembly protein, PilO</fullName>
    </recommendedName>
</protein>
<accession>A0A136KHQ2</accession>
<dbReference type="Proteomes" id="UP000070449">
    <property type="component" value="Unassembled WGS sequence"/>
</dbReference>
<dbReference type="STRING" id="1617427.UZ20_WS6002000656"/>
<keyword evidence="2" id="KW-0472">Membrane</keyword>
<keyword evidence="2" id="KW-1133">Transmembrane helix</keyword>
<keyword evidence="1" id="KW-0175">Coiled coil</keyword>
<feature type="coiled-coil region" evidence="1">
    <location>
        <begin position="55"/>
        <end position="82"/>
    </location>
</feature>
<evidence type="ECO:0000256" key="1">
    <source>
        <dbReference type="SAM" id="Coils"/>
    </source>
</evidence>
<dbReference type="AlphaFoldDB" id="A0A136KHQ2"/>
<evidence type="ECO:0000313" key="4">
    <source>
        <dbReference type="Proteomes" id="UP000070449"/>
    </source>
</evidence>
<organism evidence="3 4">
    <name type="scientific">candidate division WS6 bacterium OLB21</name>
    <dbReference type="NCBI Taxonomy" id="1617427"/>
    <lineage>
        <taxon>Bacteria</taxon>
        <taxon>Candidatus Dojkabacteria</taxon>
    </lineage>
</organism>
<proteinExistence type="predicted"/>
<feature type="transmembrane region" description="Helical" evidence="2">
    <location>
        <begin position="20"/>
        <end position="38"/>
    </location>
</feature>
<evidence type="ECO:0000256" key="2">
    <source>
        <dbReference type="SAM" id="Phobius"/>
    </source>
</evidence>
<name>A0A136KHQ2_9BACT</name>
<evidence type="ECO:0000313" key="3">
    <source>
        <dbReference type="EMBL" id="KXK08944.1"/>
    </source>
</evidence>
<sequence length="201" mass="22264">MPAGPRKTTKVLATPQGKTYAVLLITLFVAVLMFFLAIRPAFLSITDQNKLNDEKRTYLKQLTDKENALKQLAAQEARYSEEIALLEQFLPDGRNDELVIANISRMAEASGCSVETVSLGPSKLPTKPDIIHITNLLSVEGSIVTKCSLASMQQLLGSIESFPIPIEVRSIGYSESKVQESLGGKDYDLNMNITYYFWNSL</sequence>